<dbReference type="EMBL" id="SRPY01000930">
    <property type="protein sequence ID" value="KAG5915991.1"/>
    <property type="molecule type" value="Genomic_DNA"/>
</dbReference>
<dbReference type="InterPro" id="IPR058329">
    <property type="entry name" value="Arp1_N"/>
</dbReference>
<evidence type="ECO:0008006" key="6">
    <source>
        <dbReference type="Google" id="ProtNLM"/>
    </source>
</evidence>
<sequence>MTLKSVLTTVVAGSHYLIHPQVLGTIQETIKPDVIIPVTVLEPDQLYNHLEDTLRLFDLYDDVFNPEFGSVLIEKPGAKAAEAAMSVGDGKSVMHLRKDTKDTKDTATARATKSSVSDMPPGPYILHGANVHQAWRMYNDTMDAFAWAVYPDKVDEIDVFNVLQLPADSASNHTLVPVPSRLYGTLPPEKAPLRGFRFTVPDCMSLRGVPTSISSASWRHLHNDTAADSTAALARRLDELGAVIVGKTKSSQFGSGREWKDVVAPKNPREDGHQDAAGGSTGAGSAVAGYDWLKASIGIHGALPTETISGIRSCQWQLEPNQSPPAIGQAFETAAAHGLFALRTSPSRVPLDGAQISPL</sequence>
<comment type="caution">
    <text evidence="4">The sequence shown here is derived from an EMBL/GenBank/DDBJ whole genome shotgun (WGS) entry which is preliminary data.</text>
</comment>
<evidence type="ECO:0000256" key="1">
    <source>
        <dbReference type="SAM" id="MobiDB-lite"/>
    </source>
</evidence>
<feature type="domain" description="Amidase" evidence="2">
    <location>
        <begin position="189"/>
        <end position="288"/>
    </location>
</feature>
<keyword evidence="5" id="KW-1185">Reference proteome</keyword>
<dbReference type="PANTHER" id="PTHR46310:SF7">
    <property type="entry name" value="AMIDASE 1"/>
    <property type="match status" value="1"/>
</dbReference>
<proteinExistence type="predicted"/>
<dbReference type="AlphaFoldDB" id="A0A8K0J0X2"/>
<feature type="compositionally biased region" description="Basic and acidic residues" evidence="1">
    <location>
        <begin position="257"/>
        <end position="274"/>
    </location>
</feature>
<evidence type="ECO:0000259" key="3">
    <source>
        <dbReference type="Pfam" id="PF26053"/>
    </source>
</evidence>
<evidence type="ECO:0000259" key="2">
    <source>
        <dbReference type="Pfam" id="PF01425"/>
    </source>
</evidence>
<gene>
    <name evidence="4" type="ORF">E4U42_007851</name>
</gene>
<evidence type="ECO:0000313" key="5">
    <source>
        <dbReference type="Proteomes" id="UP000811619"/>
    </source>
</evidence>
<reference evidence="4" key="1">
    <citation type="journal article" date="2020" name="bioRxiv">
        <title>Whole genome comparisons of ergot fungi reveals the divergence and evolution of species within the genus Claviceps are the result of varying mechanisms driving genome evolution and host range expansion.</title>
        <authorList>
            <person name="Wyka S.A."/>
            <person name="Mondo S.J."/>
            <person name="Liu M."/>
            <person name="Dettman J."/>
            <person name="Nalam V."/>
            <person name="Broders K.D."/>
        </authorList>
    </citation>
    <scope>NUCLEOTIDE SEQUENCE</scope>
    <source>
        <strain evidence="4">CCC 489</strain>
    </source>
</reference>
<dbReference type="InterPro" id="IPR036928">
    <property type="entry name" value="AS_sf"/>
</dbReference>
<dbReference type="Pfam" id="PF26053">
    <property type="entry name" value="DUF8016"/>
    <property type="match status" value="1"/>
</dbReference>
<dbReference type="PANTHER" id="PTHR46310">
    <property type="entry name" value="AMIDASE 1"/>
    <property type="match status" value="1"/>
</dbReference>
<protein>
    <recommendedName>
        <fullName evidence="6">Amidase domain-containing protein</fullName>
    </recommendedName>
</protein>
<evidence type="ECO:0000313" key="4">
    <source>
        <dbReference type="EMBL" id="KAG5915991.1"/>
    </source>
</evidence>
<dbReference type="Proteomes" id="UP000811619">
    <property type="component" value="Unassembled WGS sequence"/>
</dbReference>
<feature type="domain" description="Scytalone dehydratase-like protein Arp1 N-terminal" evidence="3">
    <location>
        <begin position="31"/>
        <end position="128"/>
    </location>
</feature>
<dbReference type="Pfam" id="PF01425">
    <property type="entry name" value="Amidase"/>
    <property type="match status" value="1"/>
</dbReference>
<dbReference type="InterPro" id="IPR023631">
    <property type="entry name" value="Amidase_dom"/>
</dbReference>
<organism evidence="4 5">
    <name type="scientific">Claviceps africana</name>
    <dbReference type="NCBI Taxonomy" id="83212"/>
    <lineage>
        <taxon>Eukaryota</taxon>
        <taxon>Fungi</taxon>
        <taxon>Dikarya</taxon>
        <taxon>Ascomycota</taxon>
        <taxon>Pezizomycotina</taxon>
        <taxon>Sordariomycetes</taxon>
        <taxon>Hypocreomycetidae</taxon>
        <taxon>Hypocreales</taxon>
        <taxon>Clavicipitaceae</taxon>
        <taxon>Claviceps</taxon>
    </lineage>
</organism>
<dbReference type="Gene3D" id="3.90.1300.10">
    <property type="entry name" value="Amidase signature (AS) domain"/>
    <property type="match status" value="1"/>
</dbReference>
<feature type="region of interest" description="Disordered" evidence="1">
    <location>
        <begin position="252"/>
        <end position="281"/>
    </location>
</feature>
<name>A0A8K0J0X2_9HYPO</name>
<dbReference type="OrthoDB" id="5423360at2759"/>
<dbReference type="SUPFAM" id="SSF75304">
    <property type="entry name" value="Amidase signature (AS) enzymes"/>
    <property type="match status" value="1"/>
</dbReference>
<accession>A0A8K0J0X2</accession>